<evidence type="ECO:0000313" key="2">
    <source>
        <dbReference type="EMBL" id="KAF2031971.1"/>
    </source>
</evidence>
<feature type="chain" id="PRO_5040183444" evidence="1">
    <location>
        <begin position="17"/>
        <end position="264"/>
    </location>
</feature>
<proteinExistence type="predicted"/>
<keyword evidence="3" id="KW-1185">Reference proteome</keyword>
<feature type="signal peptide" evidence="1">
    <location>
        <begin position="1"/>
        <end position="16"/>
    </location>
</feature>
<organism evidence="2 3">
    <name type="scientific">Setomelanomma holmii</name>
    <dbReference type="NCBI Taxonomy" id="210430"/>
    <lineage>
        <taxon>Eukaryota</taxon>
        <taxon>Fungi</taxon>
        <taxon>Dikarya</taxon>
        <taxon>Ascomycota</taxon>
        <taxon>Pezizomycotina</taxon>
        <taxon>Dothideomycetes</taxon>
        <taxon>Pleosporomycetidae</taxon>
        <taxon>Pleosporales</taxon>
        <taxon>Pleosporineae</taxon>
        <taxon>Phaeosphaeriaceae</taxon>
        <taxon>Setomelanomma</taxon>
    </lineage>
</organism>
<dbReference type="EMBL" id="ML978176">
    <property type="protein sequence ID" value="KAF2031971.1"/>
    <property type="molecule type" value="Genomic_DNA"/>
</dbReference>
<protein>
    <submittedName>
        <fullName evidence="2">Uncharacterized protein</fullName>
    </submittedName>
</protein>
<gene>
    <name evidence="2" type="ORF">EK21DRAFT_87584</name>
</gene>
<evidence type="ECO:0000313" key="3">
    <source>
        <dbReference type="Proteomes" id="UP000799777"/>
    </source>
</evidence>
<name>A0A9P4HFA1_9PLEO</name>
<dbReference type="Proteomes" id="UP000799777">
    <property type="component" value="Unassembled WGS sequence"/>
</dbReference>
<keyword evidence="1" id="KW-0732">Signal</keyword>
<accession>A0A9P4HFA1</accession>
<dbReference type="OrthoDB" id="4971633at2759"/>
<evidence type="ECO:0000256" key="1">
    <source>
        <dbReference type="SAM" id="SignalP"/>
    </source>
</evidence>
<dbReference type="AlphaFoldDB" id="A0A9P4HFA1"/>
<reference evidence="2" key="1">
    <citation type="journal article" date="2020" name="Stud. Mycol.">
        <title>101 Dothideomycetes genomes: a test case for predicting lifestyles and emergence of pathogens.</title>
        <authorList>
            <person name="Haridas S."/>
            <person name="Albert R."/>
            <person name="Binder M."/>
            <person name="Bloem J."/>
            <person name="Labutti K."/>
            <person name="Salamov A."/>
            <person name="Andreopoulos B."/>
            <person name="Baker S."/>
            <person name="Barry K."/>
            <person name="Bills G."/>
            <person name="Bluhm B."/>
            <person name="Cannon C."/>
            <person name="Castanera R."/>
            <person name="Culley D."/>
            <person name="Daum C."/>
            <person name="Ezra D."/>
            <person name="Gonzalez J."/>
            <person name="Henrissat B."/>
            <person name="Kuo A."/>
            <person name="Liang C."/>
            <person name="Lipzen A."/>
            <person name="Lutzoni F."/>
            <person name="Magnuson J."/>
            <person name="Mondo S."/>
            <person name="Nolan M."/>
            <person name="Ohm R."/>
            <person name="Pangilinan J."/>
            <person name="Park H.-J."/>
            <person name="Ramirez L."/>
            <person name="Alfaro M."/>
            <person name="Sun H."/>
            <person name="Tritt A."/>
            <person name="Yoshinaga Y."/>
            <person name="Zwiers L.-H."/>
            <person name="Turgeon B."/>
            <person name="Goodwin S."/>
            <person name="Spatafora J."/>
            <person name="Crous P."/>
            <person name="Grigoriev I."/>
        </authorList>
    </citation>
    <scope>NUCLEOTIDE SEQUENCE</scope>
    <source>
        <strain evidence="2">CBS 110217</strain>
    </source>
</reference>
<sequence length="264" mass="28259">MVLLGFSRCFAGLYLAHTCLTSSLSFSPHLLVARDIDSLGGDANATILTADEIHANVLRNWPTDQIIASADIEITLARGDGATYYVNDTQSWVTATKSLTERDGEDGIVARQQCTAYEDRKVTFSHEFWGPWHAVTSCLLSDAGQGGSVSFSVTDTLAISVGGDIGTSGWEGLLSAGFSFTVTFSKSYSFQTSCNVVRGQHGQVWGRHRMGWAAVQSRSCSSCNGGTTCTGWKNGYISSMASDDNVSHQQWGCSTSPGSYLKGC</sequence>
<comment type="caution">
    <text evidence="2">The sequence shown here is derived from an EMBL/GenBank/DDBJ whole genome shotgun (WGS) entry which is preliminary data.</text>
</comment>